<dbReference type="AlphaFoldDB" id="A0ABD2L936"/>
<feature type="region of interest" description="Disordered" evidence="1">
    <location>
        <begin position="797"/>
        <end position="834"/>
    </location>
</feature>
<evidence type="ECO:0000259" key="3">
    <source>
        <dbReference type="Pfam" id="PF13087"/>
    </source>
</evidence>
<name>A0ABD2L936_9BILA</name>
<reference evidence="4 5" key="1">
    <citation type="submission" date="2024-10" db="EMBL/GenBank/DDBJ databases">
        <authorList>
            <person name="Kim D."/>
        </authorList>
    </citation>
    <scope>NUCLEOTIDE SEQUENCE [LARGE SCALE GENOMIC DNA]</scope>
    <source>
        <strain evidence="4">BH-2024</strain>
    </source>
</reference>
<dbReference type="SUPFAM" id="SSF52540">
    <property type="entry name" value="P-loop containing nucleoside triphosphate hydrolases"/>
    <property type="match status" value="1"/>
</dbReference>
<evidence type="ECO:0000259" key="2">
    <source>
        <dbReference type="Pfam" id="PF13086"/>
    </source>
</evidence>
<dbReference type="CDD" id="cd18808">
    <property type="entry name" value="SF1_C_Upf1"/>
    <property type="match status" value="1"/>
</dbReference>
<accession>A0ABD2L936</accession>
<dbReference type="InterPro" id="IPR041677">
    <property type="entry name" value="DNA2/NAM7_AAA_11"/>
</dbReference>
<dbReference type="Pfam" id="PF13086">
    <property type="entry name" value="AAA_11"/>
    <property type="match status" value="2"/>
</dbReference>
<evidence type="ECO:0000313" key="5">
    <source>
        <dbReference type="Proteomes" id="UP001620626"/>
    </source>
</evidence>
<feature type="compositionally biased region" description="Basic and acidic residues" evidence="1">
    <location>
        <begin position="950"/>
        <end position="961"/>
    </location>
</feature>
<feature type="domain" description="DNA2/NAM7 helicase-like C-terminal" evidence="3">
    <location>
        <begin position="540"/>
        <end position="710"/>
    </location>
</feature>
<evidence type="ECO:0008006" key="6">
    <source>
        <dbReference type="Google" id="ProtNLM"/>
    </source>
</evidence>
<protein>
    <recommendedName>
        <fullName evidence="6">RNA helicase</fullName>
    </recommendedName>
</protein>
<dbReference type="Gene3D" id="3.40.50.300">
    <property type="entry name" value="P-loop containing nucleotide triphosphate hydrolases"/>
    <property type="match status" value="2"/>
</dbReference>
<sequence length="1004" mass="115882">MFGKTLFPGFSGALIRFDIPKSEPHQRLVGTKGIHKRRYDGQRPDTLNIRLHNGDKPWLEKGNYSREIQAVMEYELHENYKTLADLKLQKPTIGRLNNISGNLTEKLAELDQLHQRIESSLMGSEYDQLEQYTEKFRHFVHLFFAEEKLELESKFRENVQVRYVRHRSGTANKNKKTTPVYAVYIFNVPAEATEDLVMYQMISINSIRGKITHINRNTNCIEVAFEDRKRTLEFDQNACYCLEIEFNARQYEAFMYSIYFVEQNKVDFVVFPDASELMSKEEFATRLVEFKRKCKTDPNLTRFDQQQQLAIFSIVNGIHGTVPFVLWGPPGTGKTVTLVECVRQLMQQDEKNRILICTPSNTAADLVARRILETGILSPIQMRRYYSLGKSVDERDKGLDTIIKMENCSIYGLYDERFKIDNYAMLTKQNVRLIFATLACSAYLEEEIRVSDFFSHIFIDEAGQSIEPETLIPITRFATRNTRVVLCGDHQQLGPVVKAHFLKAYKSCHLSLMERLMTTMRAEENSFRINGQKSVYTDGRTFCQLTDSYRCHPKIIHFSSVNFYDGTLRAVNEENRKSFCDWKHLPSKNFPLLFHALTKGAEVKQLEGRSYHNEEEVEVVLKYIQLLRETDIDDTEIGVISPYKQQTLKIRDRLAGSRITVDSVECYQGSERRVIIFTLSRSKQIGFLSEFKRLNTSLTRAKELIIVVASLDFVRNLNSKHPNNYWISFIEFCIDNNAVLVDDFVDELGFNQQTLTKNGNFLRKCLKESFHSEFTRIERKKKPEFAVFSAPIRKYSESDSSTSESCDEDEGTVSDLSPLSSSDEEGKQFWAKQIPWRKRPSERNTLRGPKIEEMANAMSKLNTNEDTEDIQYEDLTTDPLKNWPEDGRQDDGYANWNCPAKVANLLSDESRQNDSGNVYGSVPLYNTKTENVTAKQKDSHYANCQQKVSRIPEESVRDQPTHRPTNTQKKDFVAEIATSIEEGSIGATRGKNPLGSDQRDCKLM</sequence>
<dbReference type="EMBL" id="JBICBT010000492">
    <property type="protein sequence ID" value="KAL3111755.1"/>
    <property type="molecule type" value="Genomic_DNA"/>
</dbReference>
<feature type="region of interest" description="Disordered" evidence="1">
    <location>
        <begin position="950"/>
        <end position="1004"/>
    </location>
</feature>
<evidence type="ECO:0000256" key="1">
    <source>
        <dbReference type="SAM" id="MobiDB-lite"/>
    </source>
</evidence>
<feature type="domain" description="DNA2/NAM7 helicase helicase" evidence="2">
    <location>
        <begin position="429"/>
        <end position="498"/>
    </location>
</feature>
<dbReference type="Pfam" id="PF13087">
    <property type="entry name" value="AAA_12"/>
    <property type="match status" value="1"/>
</dbReference>
<keyword evidence="5" id="KW-1185">Reference proteome</keyword>
<feature type="domain" description="DNA2/NAM7 helicase helicase" evidence="2">
    <location>
        <begin position="303"/>
        <end position="373"/>
    </location>
</feature>
<gene>
    <name evidence="4" type="ORF">niasHT_011042</name>
</gene>
<dbReference type="PANTHER" id="PTHR10887">
    <property type="entry name" value="DNA2/NAM7 HELICASE FAMILY"/>
    <property type="match status" value="1"/>
</dbReference>
<dbReference type="InterPro" id="IPR027417">
    <property type="entry name" value="P-loop_NTPase"/>
</dbReference>
<dbReference type="InterPro" id="IPR041679">
    <property type="entry name" value="DNA2/NAM7-like_C"/>
</dbReference>
<dbReference type="InterPro" id="IPR047187">
    <property type="entry name" value="SF1_C_Upf1"/>
</dbReference>
<dbReference type="Proteomes" id="UP001620626">
    <property type="component" value="Unassembled WGS sequence"/>
</dbReference>
<comment type="caution">
    <text evidence="4">The sequence shown here is derived from an EMBL/GenBank/DDBJ whole genome shotgun (WGS) entry which is preliminary data.</text>
</comment>
<dbReference type="InterPro" id="IPR045055">
    <property type="entry name" value="DNA2/NAM7-like"/>
</dbReference>
<organism evidence="4 5">
    <name type="scientific">Heterodera trifolii</name>
    <dbReference type="NCBI Taxonomy" id="157864"/>
    <lineage>
        <taxon>Eukaryota</taxon>
        <taxon>Metazoa</taxon>
        <taxon>Ecdysozoa</taxon>
        <taxon>Nematoda</taxon>
        <taxon>Chromadorea</taxon>
        <taxon>Rhabditida</taxon>
        <taxon>Tylenchina</taxon>
        <taxon>Tylenchomorpha</taxon>
        <taxon>Tylenchoidea</taxon>
        <taxon>Heteroderidae</taxon>
        <taxon>Heteroderinae</taxon>
        <taxon>Heterodera</taxon>
    </lineage>
</organism>
<evidence type="ECO:0000313" key="4">
    <source>
        <dbReference type="EMBL" id="KAL3111755.1"/>
    </source>
</evidence>
<dbReference type="PANTHER" id="PTHR10887:SF322">
    <property type="entry name" value="HELICASE MOV-10"/>
    <property type="match status" value="1"/>
</dbReference>
<proteinExistence type="predicted"/>